<comment type="caution">
    <text evidence="2">The sequence shown here is derived from an EMBL/GenBank/DDBJ whole genome shotgun (WGS) entry which is preliminary data.</text>
</comment>
<feature type="region of interest" description="Disordered" evidence="1">
    <location>
        <begin position="1"/>
        <end position="24"/>
    </location>
</feature>
<proteinExistence type="predicted"/>
<dbReference type="Proteomes" id="UP001396334">
    <property type="component" value="Unassembled WGS sequence"/>
</dbReference>
<organism evidence="2 3">
    <name type="scientific">Hibiscus sabdariffa</name>
    <name type="common">roselle</name>
    <dbReference type="NCBI Taxonomy" id="183260"/>
    <lineage>
        <taxon>Eukaryota</taxon>
        <taxon>Viridiplantae</taxon>
        <taxon>Streptophyta</taxon>
        <taxon>Embryophyta</taxon>
        <taxon>Tracheophyta</taxon>
        <taxon>Spermatophyta</taxon>
        <taxon>Magnoliopsida</taxon>
        <taxon>eudicotyledons</taxon>
        <taxon>Gunneridae</taxon>
        <taxon>Pentapetalae</taxon>
        <taxon>rosids</taxon>
        <taxon>malvids</taxon>
        <taxon>Malvales</taxon>
        <taxon>Malvaceae</taxon>
        <taxon>Malvoideae</taxon>
        <taxon>Hibiscus</taxon>
    </lineage>
</organism>
<evidence type="ECO:0000313" key="2">
    <source>
        <dbReference type="EMBL" id="KAK9008806.1"/>
    </source>
</evidence>
<evidence type="ECO:0000313" key="3">
    <source>
        <dbReference type="Proteomes" id="UP001396334"/>
    </source>
</evidence>
<feature type="region of interest" description="Disordered" evidence="1">
    <location>
        <begin position="96"/>
        <end position="120"/>
    </location>
</feature>
<dbReference type="EMBL" id="JBBPBN010000025">
    <property type="protein sequence ID" value="KAK9008806.1"/>
    <property type="molecule type" value="Genomic_DNA"/>
</dbReference>
<keyword evidence="3" id="KW-1185">Reference proteome</keyword>
<sequence length="120" mass="12731">MSTSPSLESSAPISPPKLAHLSMSEGNLYSSPKATLTDYMGSMVAMRNTSSSPNLLRSTKPPLWRPALCKVARGSSPQQLALTSWATLIAREARERGKAKGCSSTPGVKIEKVGPSTEMP</sequence>
<evidence type="ECO:0000256" key="1">
    <source>
        <dbReference type="SAM" id="MobiDB-lite"/>
    </source>
</evidence>
<accession>A0ABR2R786</accession>
<name>A0ABR2R786_9ROSI</name>
<protein>
    <submittedName>
        <fullName evidence="2">Uncharacterized protein</fullName>
    </submittedName>
</protein>
<gene>
    <name evidence="2" type="ORF">V6N11_080284</name>
</gene>
<feature type="compositionally biased region" description="Polar residues" evidence="1">
    <location>
        <begin position="1"/>
        <end position="12"/>
    </location>
</feature>
<reference evidence="2 3" key="1">
    <citation type="journal article" date="2024" name="G3 (Bethesda)">
        <title>Genome assembly of Hibiscus sabdariffa L. provides insights into metabolisms of medicinal natural products.</title>
        <authorList>
            <person name="Kim T."/>
        </authorList>
    </citation>
    <scope>NUCLEOTIDE SEQUENCE [LARGE SCALE GENOMIC DNA]</scope>
    <source>
        <strain evidence="2">TK-2024</strain>
        <tissue evidence="2">Old leaves</tissue>
    </source>
</reference>